<dbReference type="Gene3D" id="3.30.1330.80">
    <property type="entry name" value="Hypothetical protein, similar to alpha- acetolactate decarboxylase, domain 2"/>
    <property type="match status" value="1"/>
</dbReference>
<dbReference type="SUPFAM" id="SSF117856">
    <property type="entry name" value="AF0104/ALDC/Ptd012-like"/>
    <property type="match status" value="1"/>
</dbReference>
<dbReference type="GO" id="GO:0003677">
    <property type="term" value="F:DNA binding"/>
    <property type="evidence" value="ECO:0007669"/>
    <property type="project" value="UniProtKB-KW"/>
</dbReference>
<dbReference type="RefSeq" id="WP_066448101.1">
    <property type="nucleotide sequence ID" value="NZ_CANKUS010000005.1"/>
</dbReference>
<protein>
    <submittedName>
        <fullName evidence="2">DNA-binding protein</fullName>
    </submittedName>
</protein>
<keyword evidence="3" id="KW-1185">Reference proteome</keyword>
<dbReference type="PANTHER" id="PTHR34988">
    <property type="entry name" value="PROTEIN, PUTATIVE-RELATED"/>
    <property type="match status" value="1"/>
</dbReference>
<dbReference type="PROSITE" id="PS51742">
    <property type="entry name" value="PPC"/>
    <property type="match status" value="1"/>
</dbReference>
<evidence type="ECO:0000313" key="3">
    <source>
        <dbReference type="Proteomes" id="UP000679247"/>
    </source>
</evidence>
<sequence>MVKVPVQRTSRSVFDQKRGIIMGYLAPGEDLLGGLKKVCERHGVKSGSISCIGSLSNIEIVQLDYNDGEMAYSKPIQWNTPVELLSGNGFIGVDEQGDLDIHFHGVFVDHRKNVSGGHFLEGKTIVAITLEFTIIVAEGIQPVRETYQPSGFSLFNFYDESEA</sequence>
<reference evidence="2 3" key="1">
    <citation type="submission" date="2021-03" db="EMBL/GenBank/DDBJ databases">
        <title>The first data on the complete genome of the tetrodotoxin-producing bacterium.</title>
        <authorList>
            <person name="Melnikova D.I."/>
            <person name="Nijland R."/>
            <person name="Magarlamov T.Y."/>
        </authorList>
    </citation>
    <scope>NUCLEOTIDE SEQUENCE [LARGE SCALE GENOMIC DNA]</scope>
    <source>
        <strain evidence="2 3">1839</strain>
    </source>
</reference>
<dbReference type="InterPro" id="IPR005175">
    <property type="entry name" value="PPC_dom"/>
</dbReference>
<dbReference type="EMBL" id="CP071709">
    <property type="protein sequence ID" value="QVY62706.1"/>
    <property type="molecule type" value="Genomic_DNA"/>
</dbReference>
<dbReference type="Proteomes" id="UP000679247">
    <property type="component" value="Chromosome"/>
</dbReference>
<evidence type="ECO:0000313" key="2">
    <source>
        <dbReference type="EMBL" id="QVY62706.1"/>
    </source>
</evidence>
<feature type="domain" description="PPC" evidence="1">
    <location>
        <begin position="14"/>
        <end position="158"/>
    </location>
</feature>
<keyword evidence="2" id="KW-0238">DNA-binding</keyword>
<accession>A0ABX8FFA0</accession>
<name>A0ABX8FFA0_9BACI</name>
<dbReference type="Pfam" id="PF03479">
    <property type="entry name" value="PCC"/>
    <property type="match status" value="1"/>
</dbReference>
<proteinExistence type="predicted"/>
<dbReference type="CDD" id="cd11378">
    <property type="entry name" value="DUF296"/>
    <property type="match status" value="1"/>
</dbReference>
<dbReference type="PANTHER" id="PTHR34988:SF1">
    <property type="entry name" value="DNA-BINDING PROTEIN"/>
    <property type="match status" value="1"/>
</dbReference>
<gene>
    <name evidence="2" type="ORF">J1899_06550</name>
</gene>
<evidence type="ECO:0000259" key="1">
    <source>
        <dbReference type="PROSITE" id="PS51742"/>
    </source>
</evidence>
<organism evidence="2 3">
    <name type="scientific">Cytobacillus gottheilii</name>
    <dbReference type="NCBI Taxonomy" id="859144"/>
    <lineage>
        <taxon>Bacteria</taxon>
        <taxon>Bacillati</taxon>
        <taxon>Bacillota</taxon>
        <taxon>Bacilli</taxon>
        <taxon>Bacillales</taxon>
        <taxon>Bacillaceae</taxon>
        <taxon>Cytobacillus</taxon>
    </lineage>
</organism>